<name>A0AC61MXR4_9FIRM</name>
<evidence type="ECO:0000313" key="1">
    <source>
        <dbReference type="EMBL" id="QQK07373.1"/>
    </source>
</evidence>
<dbReference type="EMBL" id="CP066744">
    <property type="protein sequence ID" value="QQK07373.1"/>
    <property type="molecule type" value="Genomic_DNA"/>
</dbReference>
<accession>A0AC61MXR4</accession>
<evidence type="ECO:0000313" key="2">
    <source>
        <dbReference type="Proteomes" id="UP000595814"/>
    </source>
</evidence>
<organism evidence="1 2">
    <name type="scientific">Miniphocaeibacter halophilus</name>
    <dbReference type="NCBI Taxonomy" id="2931922"/>
    <lineage>
        <taxon>Bacteria</taxon>
        <taxon>Bacillati</taxon>
        <taxon>Bacillota</taxon>
        <taxon>Tissierellia</taxon>
        <taxon>Tissierellales</taxon>
        <taxon>Peptoniphilaceae</taxon>
        <taxon>Miniphocaeibacter</taxon>
    </lineage>
</organism>
<keyword evidence="2" id="KW-1185">Reference proteome</keyword>
<reference evidence="1 2" key="1">
    <citation type="journal article" date="2022" name="Int. J. Syst. Evol. Microbiol.">
        <title>Miniphocaeibacter halophilus sp. nov., an ammonium-tolerant acetate-producing bacterium isolated from a biogas system.</title>
        <authorList>
            <person name="Schnurer A."/>
            <person name="Singh A."/>
            <person name="Bi S."/>
            <person name="Qiao W."/>
            <person name="Westerholm M."/>
        </authorList>
    </citation>
    <scope>NUCLEOTIDE SEQUENCE [LARGE SCALE GENOMIC DNA]</scope>
    <source>
        <strain evidence="1 2">AMB_01</strain>
    </source>
</reference>
<dbReference type="Proteomes" id="UP000595814">
    <property type="component" value="Chromosome"/>
</dbReference>
<proteinExistence type="predicted"/>
<sequence>MKKKLLVMVMIGMLTLTFTGCKVEKGKPEDISEAEKQIEEMDNEIEEEMDESE</sequence>
<protein>
    <submittedName>
        <fullName evidence="1">Uncharacterized protein</fullName>
    </submittedName>
</protein>
<gene>
    <name evidence="1" type="ORF">JFY71_08615</name>
</gene>